<gene>
    <name evidence="1" type="ORF">O6H91_15G026400</name>
</gene>
<organism evidence="1 2">
    <name type="scientific">Diphasiastrum complanatum</name>
    <name type="common">Issler's clubmoss</name>
    <name type="synonym">Lycopodium complanatum</name>
    <dbReference type="NCBI Taxonomy" id="34168"/>
    <lineage>
        <taxon>Eukaryota</taxon>
        <taxon>Viridiplantae</taxon>
        <taxon>Streptophyta</taxon>
        <taxon>Embryophyta</taxon>
        <taxon>Tracheophyta</taxon>
        <taxon>Lycopodiopsida</taxon>
        <taxon>Lycopodiales</taxon>
        <taxon>Lycopodiaceae</taxon>
        <taxon>Lycopodioideae</taxon>
        <taxon>Diphasiastrum</taxon>
    </lineage>
</organism>
<reference evidence="2" key="1">
    <citation type="journal article" date="2024" name="Proc. Natl. Acad. Sci. U.S.A.">
        <title>Extraordinary preservation of gene collinearity over three hundred million years revealed in homosporous lycophytes.</title>
        <authorList>
            <person name="Li C."/>
            <person name="Wickell D."/>
            <person name="Kuo L.Y."/>
            <person name="Chen X."/>
            <person name="Nie B."/>
            <person name="Liao X."/>
            <person name="Peng D."/>
            <person name="Ji J."/>
            <person name="Jenkins J."/>
            <person name="Williams M."/>
            <person name="Shu S."/>
            <person name="Plott C."/>
            <person name="Barry K."/>
            <person name="Rajasekar S."/>
            <person name="Grimwood J."/>
            <person name="Han X."/>
            <person name="Sun S."/>
            <person name="Hou Z."/>
            <person name="He W."/>
            <person name="Dai G."/>
            <person name="Sun C."/>
            <person name="Schmutz J."/>
            <person name="Leebens-Mack J.H."/>
            <person name="Li F.W."/>
            <person name="Wang L."/>
        </authorList>
    </citation>
    <scope>NUCLEOTIDE SEQUENCE [LARGE SCALE GENOMIC DNA]</scope>
    <source>
        <strain evidence="2">cv. PW_Plant_1</strain>
    </source>
</reference>
<accession>A0ACC2BGQ0</accession>
<evidence type="ECO:0000313" key="2">
    <source>
        <dbReference type="Proteomes" id="UP001162992"/>
    </source>
</evidence>
<evidence type="ECO:0000313" key="1">
    <source>
        <dbReference type="EMBL" id="KAJ7528948.1"/>
    </source>
</evidence>
<keyword evidence="2" id="KW-1185">Reference proteome</keyword>
<proteinExistence type="predicted"/>
<name>A0ACC2BGQ0_DIPCM</name>
<dbReference type="Proteomes" id="UP001162992">
    <property type="component" value="Chromosome 15"/>
</dbReference>
<sequence length="947" mass="104394">MEAHAMELTKIFKVLITGILYIVCRKLFLASTSTIESDVVALQSIMKAWPREPTWSGSDPCGLKWQGVTCDEATNTRVTKLNIIAGGLEGSLFPIIGSLINLVSLDLSFNQLLTGPLPKELGNLENLQILNLQSCSFTGSIPAELGNLTQLNFLALNGNHFSGHIPSSLGKLSNVIWFDLSENLLSGNLPVSTDNQEQVGLDTLTAAKHLHLSKNSFSGFLPKELCYMPNVIHLLLDGNNLSGPIPSDVSNLLSMEILRLDNNHLEGEIPLGINNLVSLNELHLSNNSLRGTIPDFSNLQQLRLLRLSINLFDLQVIPNSIINLTMLETIEMDDNNLTGTIPPQLFELPSLEAVSLRSNQIGGILQLNDLAKSLAYISLDNNDISDISGLLFTSEYSLALEGNPVCDDPTKNLPSIICSTGVVIKSWEADHSISCNVSCKDNELLSPECICTFPLILLFQFNAPSFSDINTNKVNDLQNQLMTHLHLSTGQVWIGKANFTDDHRLLVNVLIFPFASEPWTQENVSNIINRISTNFTLDNFGPYQLNYVLLPPSIGDLKRTVYTKSIIVGVIVGVLGVIVLLTLVGIYTIWRKRRCIRAEASNKLYGRSIKQNAPQLKGGHWFSLGELKRATNNFSPRNQIGNGGYGKVYTGCLLSGQVIAIKRAKPGSFQGATEFKTELELLSRLHHKNLVALIGFCHEQGEQMLVYEHMPNGTLGDHLHGKGGRLSWKTRIEIAVDAAKGIAYLHELASPAVIHRDIKTSNILLDENFTAKVSDFGLSKLLIVDEGAHPDGHISTQVKGTLGYLDPAYYLTRKITQKSDVYSFGVVLLELITARLPIENGKYIVREMREAWDRKNVDAIKAFLDPTLQNYDQKDLEYFMSLAFTLLKECAPARPSMGEVVKSLELLLASVDQNTAEPNASIGSSDLTTPYLSPENQNSPPSREDDH</sequence>
<dbReference type="EMBL" id="CM055106">
    <property type="protein sequence ID" value="KAJ7528948.1"/>
    <property type="molecule type" value="Genomic_DNA"/>
</dbReference>
<comment type="caution">
    <text evidence="1">The sequence shown here is derived from an EMBL/GenBank/DDBJ whole genome shotgun (WGS) entry which is preliminary data.</text>
</comment>
<protein>
    <submittedName>
        <fullName evidence="1">Uncharacterized protein</fullName>
    </submittedName>
</protein>